<name>A0A5K7SGJ5_9BACT</name>
<reference evidence="1" key="1">
    <citation type="journal article" date="2020" name="Int. J. Syst. Evol. Microbiol.">
        <title>Aquipluma nitroreducens gen. nov. sp. nov., a novel facultatively anaerobic bacterium isolated from a freshwater lake.</title>
        <authorList>
            <person name="Watanabe M."/>
            <person name="Kojima H."/>
            <person name="Fukui M."/>
        </authorList>
    </citation>
    <scope>NUCLEOTIDE SEQUENCE</scope>
    <source>
        <strain evidence="1">MeG22</strain>
    </source>
</reference>
<sequence>MLMSVKVKDILPLLDYHDGLEQLLREQFDEARQMELR</sequence>
<dbReference type="AlphaFoldDB" id="A0A5K7SGJ5"/>
<accession>A0A5K7SGJ5</accession>
<evidence type="ECO:0000313" key="1">
    <source>
        <dbReference type="EMBL" id="BBE20688.1"/>
    </source>
</evidence>
<keyword evidence="2" id="KW-1185">Reference proteome</keyword>
<protein>
    <submittedName>
        <fullName evidence="1">Uncharacterized protein</fullName>
    </submittedName>
</protein>
<dbReference type="KEGG" id="anf:AQPE_4882"/>
<dbReference type="Proteomes" id="UP001193389">
    <property type="component" value="Chromosome"/>
</dbReference>
<organism evidence="1 2">
    <name type="scientific">Aquipluma nitroreducens</name>
    <dbReference type="NCBI Taxonomy" id="2010828"/>
    <lineage>
        <taxon>Bacteria</taxon>
        <taxon>Pseudomonadati</taxon>
        <taxon>Bacteroidota</taxon>
        <taxon>Bacteroidia</taxon>
        <taxon>Marinilabiliales</taxon>
        <taxon>Prolixibacteraceae</taxon>
        <taxon>Aquipluma</taxon>
    </lineage>
</organism>
<proteinExistence type="predicted"/>
<dbReference type="EMBL" id="AP018694">
    <property type="protein sequence ID" value="BBE20688.1"/>
    <property type="molecule type" value="Genomic_DNA"/>
</dbReference>
<evidence type="ECO:0000313" key="2">
    <source>
        <dbReference type="Proteomes" id="UP001193389"/>
    </source>
</evidence>
<gene>
    <name evidence="1" type="ORF">AQPE_4882</name>
</gene>